<dbReference type="SUPFAM" id="SSF53474">
    <property type="entry name" value="alpha/beta-Hydrolases"/>
    <property type="match status" value="1"/>
</dbReference>
<sequence length="301" mass="31446">MAEEIARGVGPDRIDIAYERLGDLAAPPVVLMMGGGAQMINWPDEFCAMLVDSGMQVVRFDNRDVGRSTHLTDAPAPDLPAALAGDCSSASYTLSDMAADTVGLLGALGIDAAHLVGASLGGMVAQTVALEYRLRVRSLTSMMSTTGDRAVGQPDPAVIGALGTPPTDRSGFVAWQVRAMRAVASPGFPFEEEAVAERAGRAYDRGHDPVGILRQSVAVLASGDRTVPLRGLRTPSLVIHGAADVMCDVSGGRATADAIPRSELAVFDGMGHSLPRALWPAFTERITALVRRAEPIATAMA</sequence>
<dbReference type="GO" id="GO:0004806">
    <property type="term" value="F:triacylglycerol lipase activity"/>
    <property type="evidence" value="ECO:0007669"/>
    <property type="project" value="TreeGrafter"/>
</dbReference>
<dbReference type="GO" id="GO:0046503">
    <property type="term" value="P:glycerolipid catabolic process"/>
    <property type="evidence" value="ECO:0007669"/>
    <property type="project" value="TreeGrafter"/>
</dbReference>
<dbReference type="Pfam" id="PF00561">
    <property type="entry name" value="Abhydrolase_1"/>
    <property type="match status" value="1"/>
</dbReference>
<dbReference type="Proteomes" id="UP000234331">
    <property type="component" value="Unassembled WGS sequence"/>
</dbReference>
<dbReference type="Gene3D" id="3.40.50.1820">
    <property type="entry name" value="alpha/beta hydrolase"/>
    <property type="match status" value="1"/>
</dbReference>
<keyword evidence="3" id="KW-1185">Reference proteome</keyword>
<dbReference type="PANTHER" id="PTHR43433">
    <property type="entry name" value="HYDROLASE, ALPHA/BETA FOLD FAMILY PROTEIN"/>
    <property type="match status" value="1"/>
</dbReference>
<dbReference type="InterPro" id="IPR050471">
    <property type="entry name" value="AB_hydrolase"/>
</dbReference>
<protein>
    <submittedName>
        <fullName evidence="2">Alpha/beta hydrolase</fullName>
    </submittedName>
</protein>
<dbReference type="InterPro" id="IPR029058">
    <property type="entry name" value="AB_hydrolase_fold"/>
</dbReference>
<name>A0A2I2KVZ1_9ACTN</name>
<reference evidence="2 3" key="1">
    <citation type="submission" date="2017-06" db="EMBL/GenBank/DDBJ databases">
        <authorList>
            <person name="Kim H.J."/>
            <person name="Triplett B.A."/>
        </authorList>
    </citation>
    <scope>NUCLEOTIDE SEQUENCE [LARGE SCALE GENOMIC DNA]</scope>
    <source>
        <strain evidence="2">FRACA_ARgP5</strain>
    </source>
</reference>
<evidence type="ECO:0000313" key="3">
    <source>
        <dbReference type="Proteomes" id="UP000234331"/>
    </source>
</evidence>
<organism evidence="2 3">
    <name type="scientific">Frankia canadensis</name>
    <dbReference type="NCBI Taxonomy" id="1836972"/>
    <lineage>
        <taxon>Bacteria</taxon>
        <taxon>Bacillati</taxon>
        <taxon>Actinomycetota</taxon>
        <taxon>Actinomycetes</taxon>
        <taxon>Frankiales</taxon>
        <taxon>Frankiaceae</taxon>
        <taxon>Frankia</taxon>
    </lineage>
</organism>
<feature type="domain" description="AB hydrolase-1" evidence="1">
    <location>
        <begin position="27"/>
        <end position="273"/>
    </location>
</feature>
<dbReference type="EMBL" id="FZMO01000312">
    <property type="protein sequence ID" value="SNQ49830.1"/>
    <property type="molecule type" value="Genomic_DNA"/>
</dbReference>
<evidence type="ECO:0000259" key="1">
    <source>
        <dbReference type="Pfam" id="PF00561"/>
    </source>
</evidence>
<dbReference type="OrthoDB" id="8957634at2"/>
<dbReference type="AlphaFoldDB" id="A0A2I2KVZ1"/>
<proteinExistence type="predicted"/>
<keyword evidence="2" id="KW-0378">Hydrolase</keyword>
<gene>
    <name evidence="2" type="ORF">FRACA_380021</name>
</gene>
<evidence type="ECO:0000313" key="2">
    <source>
        <dbReference type="EMBL" id="SNQ49830.1"/>
    </source>
</evidence>
<dbReference type="PANTHER" id="PTHR43433:SF5">
    <property type="entry name" value="AB HYDROLASE-1 DOMAIN-CONTAINING PROTEIN"/>
    <property type="match status" value="1"/>
</dbReference>
<dbReference type="RefSeq" id="WP_101833234.1">
    <property type="nucleotide sequence ID" value="NZ_FZMO01000312.1"/>
</dbReference>
<dbReference type="InterPro" id="IPR000073">
    <property type="entry name" value="AB_hydrolase_1"/>
</dbReference>
<accession>A0A2I2KVZ1</accession>